<keyword evidence="3" id="KW-1185">Reference proteome</keyword>
<sequence length="66" mass="6955">MQQQNWAEGKERQAGSGCGAGQCGMCDSSDTDGGGCMQFISESGLCGVQLAVHCFDHWNIPASSQR</sequence>
<evidence type="ECO:0000313" key="3">
    <source>
        <dbReference type="Proteomes" id="UP000324222"/>
    </source>
</evidence>
<evidence type="ECO:0000256" key="1">
    <source>
        <dbReference type="SAM" id="MobiDB-lite"/>
    </source>
</evidence>
<organism evidence="2 3">
    <name type="scientific">Portunus trituberculatus</name>
    <name type="common">Swimming crab</name>
    <name type="synonym">Neptunus trituberculatus</name>
    <dbReference type="NCBI Taxonomy" id="210409"/>
    <lineage>
        <taxon>Eukaryota</taxon>
        <taxon>Metazoa</taxon>
        <taxon>Ecdysozoa</taxon>
        <taxon>Arthropoda</taxon>
        <taxon>Crustacea</taxon>
        <taxon>Multicrustacea</taxon>
        <taxon>Malacostraca</taxon>
        <taxon>Eumalacostraca</taxon>
        <taxon>Eucarida</taxon>
        <taxon>Decapoda</taxon>
        <taxon>Pleocyemata</taxon>
        <taxon>Brachyura</taxon>
        <taxon>Eubrachyura</taxon>
        <taxon>Portunoidea</taxon>
        <taxon>Portunidae</taxon>
        <taxon>Portuninae</taxon>
        <taxon>Portunus</taxon>
    </lineage>
</organism>
<dbReference type="AlphaFoldDB" id="A0A5B7GW02"/>
<dbReference type="EMBL" id="VSRR010018831">
    <property type="protein sequence ID" value="MPC61719.1"/>
    <property type="molecule type" value="Genomic_DNA"/>
</dbReference>
<comment type="caution">
    <text evidence="2">The sequence shown here is derived from an EMBL/GenBank/DDBJ whole genome shotgun (WGS) entry which is preliminary data.</text>
</comment>
<name>A0A5B7GW02_PORTR</name>
<protein>
    <submittedName>
        <fullName evidence="2">Uncharacterized protein</fullName>
    </submittedName>
</protein>
<dbReference type="Proteomes" id="UP000324222">
    <property type="component" value="Unassembled WGS sequence"/>
</dbReference>
<evidence type="ECO:0000313" key="2">
    <source>
        <dbReference type="EMBL" id="MPC61719.1"/>
    </source>
</evidence>
<accession>A0A5B7GW02</accession>
<proteinExistence type="predicted"/>
<feature type="region of interest" description="Disordered" evidence="1">
    <location>
        <begin position="1"/>
        <end position="20"/>
    </location>
</feature>
<reference evidence="2 3" key="1">
    <citation type="submission" date="2019-05" db="EMBL/GenBank/DDBJ databases">
        <title>Another draft genome of Portunus trituberculatus and its Hox gene families provides insights of decapod evolution.</title>
        <authorList>
            <person name="Jeong J.-H."/>
            <person name="Song I."/>
            <person name="Kim S."/>
            <person name="Choi T."/>
            <person name="Kim D."/>
            <person name="Ryu S."/>
            <person name="Kim W."/>
        </authorList>
    </citation>
    <scope>NUCLEOTIDE SEQUENCE [LARGE SCALE GENOMIC DNA]</scope>
    <source>
        <tissue evidence="2">Muscle</tissue>
    </source>
</reference>
<gene>
    <name evidence="2" type="ORF">E2C01_055794</name>
</gene>